<evidence type="ECO:0000313" key="2">
    <source>
        <dbReference type="EMBL" id="NEC38336.1"/>
    </source>
</evidence>
<gene>
    <name evidence="2" type="ORF">G3I66_35000</name>
</gene>
<dbReference type="InterPro" id="IPR051265">
    <property type="entry name" value="HIBADH-related_NP60_sf"/>
</dbReference>
<reference evidence="2 3" key="1">
    <citation type="submission" date="2020-01" db="EMBL/GenBank/DDBJ databases">
        <title>Insect and environment-associated Actinomycetes.</title>
        <authorList>
            <person name="Currrie C."/>
            <person name="Chevrette M."/>
            <person name="Carlson C."/>
            <person name="Stubbendieck R."/>
            <person name="Wendt-Pienkowski E."/>
        </authorList>
    </citation>
    <scope>NUCLEOTIDE SEQUENCE [LARGE SCALE GENOMIC DNA]</scope>
    <source>
        <strain evidence="2 3">SID7739</strain>
    </source>
</reference>
<dbReference type="Gene3D" id="3.40.50.720">
    <property type="entry name" value="NAD(P)-binding Rossmann-like Domain"/>
    <property type="match status" value="1"/>
</dbReference>
<organism evidence="2 3">
    <name type="scientific">Streptomyces rubrogriseus</name>
    <dbReference type="NCBI Taxonomy" id="194673"/>
    <lineage>
        <taxon>Bacteria</taxon>
        <taxon>Bacillati</taxon>
        <taxon>Actinomycetota</taxon>
        <taxon>Actinomycetes</taxon>
        <taxon>Kitasatosporales</taxon>
        <taxon>Streptomycetaceae</taxon>
        <taxon>Streptomyces</taxon>
        <taxon>Streptomyces violaceoruber group</taxon>
    </lineage>
</organism>
<sequence length="63" mass="6186">MTDKTPAARIPLTVLGTGAMGTALARAWLAAGHPVTVWNRTAARTGTLAAEGAAVAASAAEAV</sequence>
<feature type="domain" description="6-phosphogluconate dehydrogenase NADP-binding" evidence="1">
    <location>
        <begin position="13"/>
        <end position="63"/>
    </location>
</feature>
<feature type="non-terminal residue" evidence="2">
    <location>
        <position position="63"/>
    </location>
</feature>
<evidence type="ECO:0000313" key="3">
    <source>
        <dbReference type="Proteomes" id="UP000475666"/>
    </source>
</evidence>
<name>A0A6G3TP83_9ACTN</name>
<dbReference type="InterPro" id="IPR006115">
    <property type="entry name" value="6PGDH_NADP-bd"/>
</dbReference>
<dbReference type="Proteomes" id="UP000475666">
    <property type="component" value="Unassembled WGS sequence"/>
</dbReference>
<dbReference type="GO" id="GO:0050661">
    <property type="term" value="F:NADP binding"/>
    <property type="evidence" value="ECO:0007669"/>
    <property type="project" value="InterPro"/>
</dbReference>
<dbReference type="PANTHER" id="PTHR43580">
    <property type="entry name" value="OXIDOREDUCTASE GLYR1-RELATED"/>
    <property type="match status" value="1"/>
</dbReference>
<comment type="caution">
    <text evidence="2">The sequence shown here is derived from an EMBL/GenBank/DDBJ whole genome shotgun (WGS) entry which is preliminary data.</text>
</comment>
<proteinExistence type="predicted"/>
<dbReference type="Pfam" id="PF03446">
    <property type="entry name" value="NAD_binding_2"/>
    <property type="match status" value="1"/>
</dbReference>
<dbReference type="AlphaFoldDB" id="A0A6G3TP83"/>
<protein>
    <submittedName>
        <fullName evidence="2">NAD(P)-binding domain-containing protein</fullName>
    </submittedName>
</protein>
<dbReference type="RefSeq" id="WP_164278877.1">
    <property type="nucleotide sequence ID" value="NZ_JAAGMQ010001034.1"/>
</dbReference>
<dbReference type="PANTHER" id="PTHR43580:SF2">
    <property type="entry name" value="CYTOKINE-LIKE NUCLEAR FACTOR N-PAC"/>
    <property type="match status" value="1"/>
</dbReference>
<dbReference type="EMBL" id="JAAGMQ010001034">
    <property type="protein sequence ID" value="NEC38336.1"/>
    <property type="molecule type" value="Genomic_DNA"/>
</dbReference>
<accession>A0A6G3TP83</accession>
<evidence type="ECO:0000259" key="1">
    <source>
        <dbReference type="Pfam" id="PF03446"/>
    </source>
</evidence>
<dbReference type="SUPFAM" id="SSF51735">
    <property type="entry name" value="NAD(P)-binding Rossmann-fold domains"/>
    <property type="match status" value="1"/>
</dbReference>
<dbReference type="InterPro" id="IPR036291">
    <property type="entry name" value="NAD(P)-bd_dom_sf"/>
</dbReference>